<evidence type="ECO:0000256" key="7">
    <source>
        <dbReference type="SAM" id="MobiDB-lite"/>
    </source>
</evidence>
<comment type="similarity">
    <text evidence="2">Belongs to the amidase family.</text>
</comment>
<dbReference type="OrthoDB" id="6428749at2759"/>
<proteinExistence type="inferred from homology"/>
<dbReference type="InterPro" id="IPR020556">
    <property type="entry name" value="Amidase_CS"/>
</dbReference>
<name>A0A0H2SSH6_9AGAM</name>
<dbReference type="EMBL" id="KQ085883">
    <property type="protein sequence ID" value="KLO20061.1"/>
    <property type="molecule type" value="Genomic_DNA"/>
</dbReference>
<dbReference type="PIRSF" id="PIRSF001221">
    <property type="entry name" value="Amidase_fungi"/>
    <property type="match status" value="1"/>
</dbReference>
<evidence type="ECO:0000313" key="9">
    <source>
        <dbReference type="EMBL" id="KLO20061.1"/>
    </source>
</evidence>
<keyword evidence="10" id="KW-1185">Reference proteome</keyword>
<protein>
    <recommendedName>
        <fullName evidence="3">amidase</fullName>
        <ecNumber evidence="3">3.5.1.4</ecNumber>
    </recommendedName>
</protein>
<evidence type="ECO:0000256" key="2">
    <source>
        <dbReference type="ARBA" id="ARBA00009199"/>
    </source>
</evidence>
<dbReference type="InterPro" id="IPR023631">
    <property type="entry name" value="Amidase_dom"/>
</dbReference>
<reference evidence="9 10" key="1">
    <citation type="submission" date="2015-04" db="EMBL/GenBank/DDBJ databases">
        <title>Complete genome sequence of Schizopora paradoxa KUC8140, a cosmopolitan wood degrader in East Asia.</title>
        <authorList>
            <consortium name="DOE Joint Genome Institute"/>
            <person name="Min B."/>
            <person name="Park H."/>
            <person name="Jang Y."/>
            <person name="Kim J.-J."/>
            <person name="Kim K.H."/>
            <person name="Pangilinan J."/>
            <person name="Lipzen A."/>
            <person name="Riley R."/>
            <person name="Grigoriev I.V."/>
            <person name="Spatafora J.W."/>
            <person name="Choi I.-G."/>
        </authorList>
    </citation>
    <scope>NUCLEOTIDE SEQUENCE [LARGE SCALE GENOMIC DNA]</scope>
    <source>
        <strain evidence="9 10">KUC8140</strain>
    </source>
</reference>
<dbReference type="PANTHER" id="PTHR46072:SF4">
    <property type="entry name" value="AMIDASE C550.07-RELATED"/>
    <property type="match status" value="1"/>
</dbReference>
<dbReference type="AlphaFoldDB" id="A0A0H2SSH6"/>
<dbReference type="Pfam" id="PF01425">
    <property type="entry name" value="Amidase"/>
    <property type="match status" value="1"/>
</dbReference>
<evidence type="ECO:0000256" key="3">
    <source>
        <dbReference type="ARBA" id="ARBA00012922"/>
    </source>
</evidence>
<dbReference type="Proteomes" id="UP000053477">
    <property type="component" value="Unassembled WGS sequence"/>
</dbReference>
<organism evidence="9 10">
    <name type="scientific">Schizopora paradoxa</name>
    <dbReference type="NCBI Taxonomy" id="27342"/>
    <lineage>
        <taxon>Eukaryota</taxon>
        <taxon>Fungi</taxon>
        <taxon>Dikarya</taxon>
        <taxon>Basidiomycota</taxon>
        <taxon>Agaricomycotina</taxon>
        <taxon>Agaricomycetes</taxon>
        <taxon>Hymenochaetales</taxon>
        <taxon>Schizoporaceae</taxon>
        <taxon>Schizopora</taxon>
    </lineage>
</organism>
<evidence type="ECO:0000256" key="1">
    <source>
        <dbReference type="ARBA" id="ARBA00001311"/>
    </source>
</evidence>
<feature type="binding site" evidence="6">
    <location>
        <position position="225"/>
    </location>
    <ligand>
        <name>substrate</name>
    </ligand>
</feature>
<comment type="catalytic activity">
    <reaction evidence="1">
        <text>a monocarboxylic acid amide + H2O = a monocarboxylate + NH4(+)</text>
        <dbReference type="Rhea" id="RHEA:12020"/>
        <dbReference type="ChEBI" id="CHEBI:15377"/>
        <dbReference type="ChEBI" id="CHEBI:28938"/>
        <dbReference type="ChEBI" id="CHEBI:35757"/>
        <dbReference type="ChEBI" id="CHEBI:83628"/>
        <dbReference type="EC" id="3.5.1.4"/>
    </reaction>
</comment>
<dbReference type="GO" id="GO:0004040">
    <property type="term" value="F:amidase activity"/>
    <property type="evidence" value="ECO:0007669"/>
    <property type="project" value="UniProtKB-EC"/>
</dbReference>
<dbReference type="PANTHER" id="PTHR46072">
    <property type="entry name" value="AMIDASE-RELATED-RELATED"/>
    <property type="match status" value="1"/>
</dbReference>
<dbReference type="PROSITE" id="PS00571">
    <property type="entry name" value="AMIDASES"/>
    <property type="match status" value="1"/>
</dbReference>
<feature type="region of interest" description="Disordered" evidence="7">
    <location>
        <begin position="506"/>
        <end position="528"/>
    </location>
</feature>
<gene>
    <name evidence="9" type="ORF">SCHPADRAFT_912292</name>
</gene>
<dbReference type="STRING" id="27342.A0A0H2SSH6"/>
<evidence type="ECO:0000256" key="4">
    <source>
        <dbReference type="ARBA" id="ARBA00022801"/>
    </source>
</evidence>
<feature type="active site" description="Acyl-ester intermediate" evidence="5">
    <location>
        <position position="249"/>
    </location>
</feature>
<dbReference type="InterPro" id="IPR036928">
    <property type="entry name" value="AS_sf"/>
</dbReference>
<dbReference type="SUPFAM" id="SSF75304">
    <property type="entry name" value="Amidase signature (AS) enzymes"/>
    <property type="match status" value="1"/>
</dbReference>
<feature type="domain" description="Amidase" evidence="8">
    <location>
        <begin position="93"/>
        <end position="560"/>
    </location>
</feature>
<feature type="binding site" evidence="6">
    <location>
        <begin position="246"/>
        <end position="249"/>
    </location>
    <ligand>
        <name>substrate</name>
    </ligand>
</feature>
<accession>A0A0H2SSH6</accession>
<evidence type="ECO:0000259" key="8">
    <source>
        <dbReference type="Pfam" id="PF01425"/>
    </source>
</evidence>
<sequence length="581" mass="64499">MTDIPVPFSDVIKDIQPEPHLPWKEISERKRADRQRYLERRAEWLPKQPIPGSQKNVTTVVRVELTAEEFAIVCCDATELVKKMSDGRLKVVEVVRAFCHAATIAQQLTNCLSEICFDEAIKRAEELDEHFAKTGRPVGPLHGLPVSIKDHIMVKGLDTATGYISWCYKSVAEKDAVAVNILRKAGAVIYLKTNNPQTLLSLETDNNVYGKTLNPLNRDLTPGGSSGGESALIAFHGSPLGIGTDIGGSIRLPAACTGLYGFKASVGRIPHAGLLGSHDGMDAIIGVLGPISRSARDLSLFCKVMLEYEPWLVEPPLLEIPWKQEVVEGVGIPSRLSFAFLWDDGVVNPHPPIRAALERLKRQLLAAGHEVIDWIPIDHRYAWELITKLYFLDGGEEYRDVLADSGEPPTPQTEWILAQVPNDGQPFSVPEIFKLNLEREKFRVKLAEHWNQTKTRTTTGRPVDGIISPCAASLAPKHAGTRWWGYTSYWNLADYPAAVFPVGRCDPHDGADSEENNTAPVAPTSDGRNEFETYWEPSLYKDFPVCLQLIGRRLNEERVLGMLNILEHATNVNANCPDIRS</sequence>
<feature type="active site" description="Charge relay system" evidence="5">
    <location>
        <position position="225"/>
    </location>
</feature>
<evidence type="ECO:0000313" key="10">
    <source>
        <dbReference type="Proteomes" id="UP000053477"/>
    </source>
</evidence>
<keyword evidence="4" id="KW-0378">Hydrolase</keyword>
<evidence type="ECO:0000256" key="6">
    <source>
        <dbReference type="PIRSR" id="PIRSR001221-2"/>
    </source>
</evidence>
<feature type="binding site" evidence="6">
    <location>
        <position position="199"/>
    </location>
    <ligand>
        <name>substrate</name>
    </ligand>
</feature>
<feature type="active site" description="Charge relay system" evidence="5">
    <location>
        <position position="149"/>
    </location>
</feature>
<dbReference type="Gene3D" id="3.90.1300.10">
    <property type="entry name" value="Amidase signature (AS) domain"/>
    <property type="match status" value="1"/>
</dbReference>
<evidence type="ECO:0000256" key="5">
    <source>
        <dbReference type="PIRSR" id="PIRSR001221-1"/>
    </source>
</evidence>
<dbReference type="InParanoid" id="A0A0H2SSH6"/>
<dbReference type="FunCoup" id="A0A0H2SSH6">
    <property type="interactions" value="38"/>
</dbReference>
<dbReference type="EC" id="3.5.1.4" evidence="3"/>